<dbReference type="EMBL" id="CAXJIO010000010">
    <property type="protein sequence ID" value="CAL2101651.1"/>
    <property type="molecule type" value="Genomic_DNA"/>
</dbReference>
<sequence length="311" mass="35809">MLEQFMRDVDTGLSASFKHLSSKYFYDDIGSQIFQKIMAMPEYYLTNSEYEILSLQAKQIAEKVNFKVPFNIIELGAGDGYKTIRLLKNLKGLGLNFTYIPVDISKKAIDILSAKVADEIPDVKLEPYVGDYFKLLINLPNSIPSLVLFLGSNIGNFKDEDARSFLSLIQSHLKPNDKLLIGFDLKKNPITIKNAYDDPHEITKAFNMNLLHRINKELGANFNLNKFDFYCHYNPITGEVRSYLVSLEKQDVFIQSLEKTFSFDVNELIWTELSKKFDFIEIEALAVNSGYKLEHHFLDSKNYFTDSLWSK</sequence>
<accession>A0ABP1EWG4</accession>
<feature type="domain" description="Histidine-specific methyltransferase SAM-dependent" evidence="3">
    <location>
        <begin position="6"/>
        <end position="310"/>
    </location>
</feature>
<evidence type="ECO:0000313" key="5">
    <source>
        <dbReference type="Proteomes" id="UP001497527"/>
    </source>
</evidence>
<dbReference type="Pfam" id="PF10017">
    <property type="entry name" value="Methyltransf_33"/>
    <property type="match status" value="1"/>
</dbReference>
<dbReference type="CDD" id="cd02440">
    <property type="entry name" value="AdoMet_MTases"/>
    <property type="match status" value="1"/>
</dbReference>
<dbReference type="InterPro" id="IPR017804">
    <property type="entry name" value="MeTrfase_EgtD-like"/>
</dbReference>
<evidence type="ECO:0000256" key="2">
    <source>
        <dbReference type="ARBA" id="ARBA00022679"/>
    </source>
</evidence>
<dbReference type="EC" id="2.1.1.44" evidence="4"/>
<keyword evidence="1 4" id="KW-0489">Methyltransferase</keyword>
<name>A0ABP1EWG4_9FLAO</name>
<proteinExistence type="predicted"/>
<keyword evidence="2 4" id="KW-0808">Transferase</keyword>
<dbReference type="PANTHER" id="PTHR43397:SF1">
    <property type="entry name" value="ERGOTHIONEINE BIOSYNTHESIS PROTEIN 1"/>
    <property type="match status" value="1"/>
</dbReference>
<comment type="caution">
    <text evidence="4">The sequence shown here is derived from an EMBL/GenBank/DDBJ whole genome shotgun (WGS) entry which is preliminary data.</text>
</comment>
<dbReference type="PANTHER" id="PTHR43397">
    <property type="entry name" value="ERGOTHIONEINE BIOSYNTHESIS PROTEIN 1"/>
    <property type="match status" value="1"/>
</dbReference>
<dbReference type="RefSeq" id="WP_348715191.1">
    <property type="nucleotide sequence ID" value="NZ_CAXJIO010000010.1"/>
</dbReference>
<organism evidence="4 5">
    <name type="scientific">Tenacibaculum polynesiense</name>
    <dbReference type="NCBI Taxonomy" id="3137857"/>
    <lineage>
        <taxon>Bacteria</taxon>
        <taxon>Pseudomonadati</taxon>
        <taxon>Bacteroidota</taxon>
        <taxon>Flavobacteriia</taxon>
        <taxon>Flavobacteriales</taxon>
        <taxon>Flavobacteriaceae</taxon>
        <taxon>Tenacibaculum</taxon>
    </lineage>
</organism>
<dbReference type="GO" id="GO:0032259">
    <property type="term" value="P:methylation"/>
    <property type="evidence" value="ECO:0007669"/>
    <property type="project" value="UniProtKB-KW"/>
</dbReference>
<keyword evidence="5" id="KW-1185">Reference proteome</keyword>
<dbReference type="PIRSF" id="PIRSF018005">
    <property type="entry name" value="UCP018005"/>
    <property type="match status" value="1"/>
</dbReference>
<dbReference type="InterPro" id="IPR019257">
    <property type="entry name" value="MeTrfase_dom"/>
</dbReference>
<evidence type="ECO:0000313" key="4">
    <source>
        <dbReference type="EMBL" id="CAL2101651.1"/>
    </source>
</evidence>
<dbReference type="InterPro" id="IPR029063">
    <property type="entry name" value="SAM-dependent_MTases_sf"/>
</dbReference>
<dbReference type="Proteomes" id="UP001497527">
    <property type="component" value="Unassembled WGS sequence"/>
</dbReference>
<reference evidence="4 5" key="1">
    <citation type="submission" date="2024-05" db="EMBL/GenBank/DDBJ databases">
        <authorList>
            <person name="Duchaud E."/>
        </authorList>
    </citation>
    <scope>NUCLEOTIDE SEQUENCE [LARGE SCALE GENOMIC DNA]</scope>
    <source>
        <strain evidence="4">Ena-SAMPLE-TAB-13-05-2024-13:56:06:370-140308</strain>
    </source>
</reference>
<dbReference type="Gene3D" id="3.40.50.150">
    <property type="entry name" value="Vaccinia Virus protein VP39"/>
    <property type="match status" value="1"/>
</dbReference>
<evidence type="ECO:0000259" key="3">
    <source>
        <dbReference type="Pfam" id="PF10017"/>
    </source>
</evidence>
<dbReference type="InterPro" id="IPR051128">
    <property type="entry name" value="EgtD_Methyltrsf_superfamily"/>
</dbReference>
<dbReference type="SUPFAM" id="SSF53335">
    <property type="entry name" value="S-adenosyl-L-methionine-dependent methyltransferases"/>
    <property type="match status" value="1"/>
</dbReference>
<gene>
    <name evidence="4" type="ORF">T190423A01A_10214</name>
</gene>
<protein>
    <submittedName>
        <fullName evidence="4">L-histidine Nalpha-methyltransferase</fullName>
        <ecNumber evidence="4">2.1.1.44</ecNumber>
    </submittedName>
</protein>
<dbReference type="GO" id="GO:0052706">
    <property type="term" value="F:L-histidine N(alpha)-methyltransferase activity"/>
    <property type="evidence" value="ECO:0007669"/>
    <property type="project" value="UniProtKB-EC"/>
</dbReference>
<evidence type="ECO:0000256" key="1">
    <source>
        <dbReference type="ARBA" id="ARBA00022603"/>
    </source>
</evidence>